<evidence type="ECO:0000256" key="3">
    <source>
        <dbReference type="ARBA" id="ARBA00022737"/>
    </source>
</evidence>
<dbReference type="EMBL" id="CP071839">
    <property type="protein sequence ID" value="QTD99117.1"/>
    <property type="molecule type" value="Genomic_DNA"/>
</dbReference>
<dbReference type="Proteomes" id="UP000663908">
    <property type="component" value="Chromosome"/>
</dbReference>
<reference evidence="7 8" key="1">
    <citation type="submission" date="2021-03" db="EMBL/GenBank/DDBJ databases">
        <title>Complete genome sequence of Streptomyces cyanogenus S136, producer of anticancer angucycline landomycin A.</title>
        <authorList>
            <person name="Hrab P."/>
            <person name="Ruckert C."/>
            <person name="Busche T."/>
            <person name="Ostash I."/>
            <person name="Kalinowski J."/>
            <person name="Fedorenko V."/>
            <person name="Yushchuk O."/>
            <person name="Ostash B."/>
        </authorList>
    </citation>
    <scope>NUCLEOTIDE SEQUENCE [LARGE SCALE GENOMIC DNA]</scope>
    <source>
        <strain evidence="7 8">S136</strain>
    </source>
</reference>
<dbReference type="InterPro" id="IPR051476">
    <property type="entry name" value="Bac_ResReg_Asp_Phosphatase"/>
</dbReference>
<evidence type="ECO:0000256" key="6">
    <source>
        <dbReference type="SAM" id="MobiDB-lite"/>
    </source>
</evidence>
<keyword evidence="2" id="KW-0963">Cytoplasm</keyword>
<dbReference type="SMART" id="SM00028">
    <property type="entry name" value="TPR"/>
    <property type="match status" value="4"/>
</dbReference>
<proteinExistence type="inferred from homology"/>
<evidence type="ECO:0000256" key="1">
    <source>
        <dbReference type="ARBA" id="ARBA00004496"/>
    </source>
</evidence>
<evidence type="ECO:0000256" key="2">
    <source>
        <dbReference type="ARBA" id="ARBA00022490"/>
    </source>
</evidence>
<feature type="region of interest" description="Disordered" evidence="6">
    <location>
        <begin position="341"/>
        <end position="392"/>
    </location>
</feature>
<accession>A0ABX7TRW7</accession>
<keyword evidence="4" id="KW-0802">TPR repeat</keyword>
<dbReference type="InterPro" id="IPR019734">
    <property type="entry name" value="TPR_rpt"/>
</dbReference>
<dbReference type="InterPro" id="IPR011990">
    <property type="entry name" value="TPR-like_helical_dom_sf"/>
</dbReference>
<sequence length="392" mass="44165">MHDLIRAFAHECLEGEEGIDHASSLVTGMTNWYAHMVDEASDAIFGSREAGKNFQANPQAATDWLESEVAAIAEVVEAAYKNGSDDLLLRISSNLTTFFQRRFHPNVWRTVTSFAVQSARRLGCNHCIINALIERIKAGERTHIHEDSISMLDEARQLSRELGSPRTESRVLTQLAKVASDRGKHVEAEKLLQRSLQLLKVSNDSHQLGHGYLELGEIHLRLKAPREAKRYYEMARQRFLAGNDRHCQGTALRRIAKIYLKQKEFDEAASSAGKAAQQFRAVHDLHCLAMTYTDLADIYIAQNEPDRARAMLAKACDHFKTVHDDGCLIWTLRQWASLEDKDGRTKSAEDKRVLAQSLASRQKQLSRPALHSDTGPNRAQADRDAATKRMRA</sequence>
<feature type="compositionally biased region" description="Basic and acidic residues" evidence="6">
    <location>
        <begin position="380"/>
        <end position="392"/>
    </location>
</feature>
<evidence type="ECO:0000313" key="8">
    <source>
        <dbReference type="Proteomes" id="UP000663908"/>
    </source>
</evidence>
<organism evidence="7 8">
    <name type="scientific">Streptomyces cyanogenus</name>
    <dbReference type="NCBI Taxonomy" id="80860"/>
    <lineage>
        <taxon>Bacteria</taxon>
        <taxon>Bacillati</taxon>
        <taxon>Actinomycetota</taxon>
        <taxon>Actinomycetes</taxon>
        <taxon>Kitasatosporales</taxon>
        <taxon>Streptomycetaceae</taxon>
        <taxon>Streptomyces</taxon>
    </lineage>
</organism>
<dbReference type="Pfam" id="PF13424">
    <property type="entry name" value="TPR_12"/>
    <property type="match status" value="2"/>
</dbReference>
<dbReference type="Gene3D" id="1.25.40.10">
    <property type="entry name" value="Tetratricopeptide repeat domain"/>
    <property type="match status" value="1"/>
</dbReference>
<protein>
    <submittedName>
        <fullName evidence="7">Tetratricopeptide repeat protein</fullName>
    </submittedName>
</protein>
<keyword evidence="3" id="KW-0677">Repeat</keyword>
<comment type="similarity">
    <text evidence="5">Belongs to the Rap family.</text>
</comment>
<dbReference type="PANTHER" id="PTHR46630:SF1">
    <property type="entry name" value="TETRATRICOPEPTIDE REPEAT PROTEIN 29"/>
    <property type="match status" value="1"/>
</dbReference>
<evidence type="ECO:0000313" key="7">
    <source>
        <dbReference type="EMBL" id="QTD99117.1"/>
    </source>
</evidence>
<dbReference type="PANTHER" id="PTHR46630">
    <property type="entry name" value="TETRATRICOPEPTIDE REPEAT PROTEIN 29"/>
    <property type="match status" value="1"/>
</dbReference>
<feature type="compositionally biased region" description="Basic and acidic residues" evidence="6">
    <location>
        <begin position="341"/>
        <end position="353"/>
    </location>
</feature>
<name>A0ABX7TRW7_STRCY</name>
<dbReference type="SUPFAM" id="SSF48452">
    <property type="entry name" value="TPR-like"/>
    <property type="match status" value="1"/>
</dbReference>
<evidence type="ECO:0000256" key="5">
    <source>
        <dbReference type="ARBA" id="ARBA00038253"/>
    </source>
</evidence>
<dbReference type="RefSeq" id="WP_208032746.1">
    <property type="nucleotide sequence ID" value="NZ_CP071839.1"/>
</dbReference>
<gene>
    <name evidence="7" type="ORF">S1361_17335</name>
</gene>
<keyword evidence="8" id="KW-1185">Reference proteome</keyword>
<comment type="subcellular location">
    <subcellularLocation>
        <location evidence="1">Cytoplasm</location>
    </subcellularLocation>
</comment>
<evidence type="ECO:0000256" key="4">
    <source>
        <dbReference type="ARBA" id="ARBA00022803"/>
    </source>
</evidence>